<evidence type="ECO:0000313" key="1">
    <source>
        <dbReference type="EMBL" id="OEH73861.1"/>
    </source>
</evidence>
<dbReference type="InParanoid" id="A0A1D3CRN5"/>
<evidence type="ECO:0000313" key="2">
    <source>
        <dbReference type="Proteomes" id="UP000095192"/>
    </source>
</evidence>
<reference evidence="1 2" key="1">
    <citation type="journal article" date="2016" name="BMC Genomics">
        <title>Comparative genomics reveals Cyclospora cayetanensis possesses coccidia-like metabolism and invasion components but unique surface antigens.</title>
        <authorList>
            <person name="Liu S."/>
            <person name="Wang L."/>
            <person name="Zheng H."/>
            <person name="Xu Z."/>
            <person name="Roellig D.M."/>
            <person name="Li N."/>
            <person name="Frace M.A."/>
            <person name="Tang K."/>
            <person name="Arrowood M.J."/>
            <person name="Moss D.M."/>
            <person name="Zhang L."/>
            <person name="Feng Y."/>
            <person name="Xiao L."/>
        </authorList>
    </citation>
    <scope>NUCLEOTIDE SEQUENCE [LARGE SCALE GENOMIC DNA]</scope>
    <source>
        <strain evidence="1 2">CHN_HEN01</strain>
    </source>
</reference>
<keyword evidence="2" id="KW-1185">Reference proteome</keyword>
<protein>
    <submittedName>
        <fullName evidence="1">Uncharacterized protein</fullName>
    </submittedName>
</protein>
<dbReference type="VEuPathDB" id="ToxoDB:cyc_05213"/>
<gene>
    <name evidence="1" type="ORF">cyc_05213</name>
</gene>
<dbReference type="Proteomes" id="UP000095192">
    <property type="component" value="Unassembled WGS sequence"/>
</dbReference>
<dbReference type="VEuPathDB" id="ToxoDB:LOC34621610"/>
<dbReference type="EMBL" id="JROU02002221">
    <property type="protein sequence ID" value="OEH73861.1"/>
    <property type="molecule type" value="Genomic_DNA"/>
</dbReference>
<name>A0A1D3CRN5_9EIME</name>
<organism evidence="1 2">
    <name type="scientific">Cyclospora cayetanensis</name>
    <dbReference type="NCBI Taxonomy" id="88456"/>
    <lineage>
        <taxon>Eukaryota</taxon>
        <taxon>Sar</taxon>
        <taxon>Alveolata</taxon>
        <taxon>Apicomplexa</taxon>
        <taxon>Conoidasida</taxon>
        <taxon>Coccidia</taxon>
        <taxon>Eucoccidiorida</taxon>
        <taxon>Eimeriorina</taxon>
        <taxon>Eimeriidae</taxon>
        <taxon>Cyclospora</taxon>
    </lineage>
</organism>
<sequence>MTANESLFSDPFILPERKRFRVTAVFPHLNRSAFLFTVWICGLSVQGSCQPSTRMDYFTGPNAKAAVFAVGSARFTLPAEVMGRADVQSSGLVHVVRKEGFKDIPPMVARTEDGALQISRPQQGFELMVEHLLGVEPLRGCPMSEFAEKYIALKTELLYWQLPTIDVAFDDPLFYQSAWTDGDCFFPLSQKDAAAFRRSEEEEMRPANLLQLETAPMPAELEGLAEGPTTNWQCWATPEPPQIEEGQRPVQRNRLYIVAGKDRFFCVVPGLRHPCVHCATLPDRNGFTPLALMAGPTEMTLIWSRGAFVHLHGFQKKAGEMRYQIDLIEREPSWLCVHPTLGAVLSGVEGPVPHVFCFSMPKAHRVRFFPWGALAISGEVLCEPPSTAGGVLVLRFVVCDLEGTETHARGLLDALGMSTLLPGQSEPKAVLAGTLLRFINKAFQQPLRIFFLNVEKDGQPVTLRRLADFDIHDLRNEDSSGFSVMVALRGALAETRADSAVADKIRGGRALVFPINSKGDFVKESQVLIDNGGPRGEELISIALYGEYDCEAGKYNVFEAGKRLYEFHKQMFMTRSMGGNSGCNVM</sequence>
<proteinExistence type="predicted"/>
<dbReference type="AlphaFoldDB" id="A0A1D3CRN5"/>
<comment type="caution">
    <text evidence="1">The sequence shown here is derived from an EMBL/GenBank/DDBJ whole genome shotgun (WGS) entry which is preliminary data.</text>
</comment>
<accession>A0A1D3CRN5</accession>